<dbReference type="AlphaFoldDB" id="A0A2H5Y923"/>
<dbReference type="CDD" id="cd01421">
    <property type="entry name" value="IMPCH"/>
    <property type="match status" value="1"/>
</dbReference>
<dbReference type="EMBL" id="BEHY01000085">
    <property type="protein sequence ID" value="GBD09955.1"/>
    <property type="molecule type" value="Genomic_DNA"/>
</dbReference>
<dbReference type="Pfam" id="PF01808">
    <property type="entry name" value="AICARFT_IMPCHas"/>
    <property type="match status" value="1"/>
</dbReference>
<dbReference type="Proteomes" id="UP000236642">
    <property type="component" value="Unassembled WGS sequence"/>
</dbReference>
<dbReference type="PANTHER" id="PTHR11692:SF0">
    <property type="entry name" value="BIFUNCTIONAL PURINE BIOSYNTHESIS PROTEIN ATIC"/>
    <property type="match status" value="1"/>
</dbReference>
<evidence type="ECO:0000256" key="9">
    <source>
        <dbReference type="ARBA" id="ARBA00050687"/>
    </source>
</evidence>
<dbReference type="Gene3D" id="3.40.140.20">
    <property type="match status" value="2"/>
</dbReference>
<dbReference type="EC" id="2.1.2.3" evidence="10"/>
<sequence>MKERYALFSVTDRSGLVEFARGLVGLGWRILATRGTAQALAAAGIPVTSLEEWTGVPEILGGRVKTLHPRVHAGILARPTEGDLAELAAIGGQLIDLVAVNLYAFEEAARGGGLEEAIEAIDIGGVALLRAAAKNFARVIVCSSPADYPLVLEALRQGGEVPLELRRRLAARAFQLTACYDAMIARYLEPEDPGSGSLPERLLLAARPAIALRYGENPHQAGAFYLDPLRSLPFEVLQGKPLSYNNLLDLEAAWRAVQDLPAPASVIVKHNNPCGAAVADTPAQAFQRALESDPESAYGGIVAFNTTVDAETAGALLGVFLEVIAAPAYQPEALERLTRKRTCRVIRMREAGTSLIEIRSALGGLLVQTPDMGEDDPEAWEMVTRRAPAESEWRALSFAWRVVRHVRSNAIVLAREGQTVGIGAGQMSRVDAVRIAVMKAGERARGAVLASDAFFPFPDGVEVAAAAGVTAIIQPGGSIRDPEVIEAADRWGIAMVFTGRRHFRH</sequence>
<evidence type="ECO:0000259" key="11">
    <source>
        <dbReference type="PROSITE" id="PS51855"/>
    </source>
</evidence>
<dbReference type="InterPro" id="IPR036914">
    <property type="entry name" value="MGS-like_dom_sf"/>
</dbReference>
<dbReference type="InterPro" id="IPR002695">
    <property type="entry name" value="PurH-like"/>
</dbReference>
<dbReference type="NCBIfam" id="TIGR00355">
    <property type="entry name" value="purH"/>
    <property type="match status" value="1"/>
</dbReference>
<dbReference type="GO" id="GO:0003937">
    <property type="term" value="F:IMP cyclohydrolase activity"/>
    <property type="evidence" value="ECO:0007669"/>
    <property type="project" value="UniProtKB-UniRule"/>
</dbReference>
<proteinExistence type="inferred from homology"/>
<evidence type="ECO:0000256" key="7">
    <source>
        <dbReference type="ARBA" id="ARBA00023268"/>
    </source>
</evidence>
<comment type="catalytic activity">
    <reaction evidence="8 10">
        <text>(6R)-10-formyltetrahydrofolate + 5-amino-1-(5-phospho-beta-D-ribosyl)imidazole-4-carboxamide = 5-formamido-1-(5-phospho-D-ribosyl)imidazole-4-carboxamide + (6S)-5,6,7,8-tetrahydrofolate</text>
        <dbReference type="Rhea" id="RHEA:22192"/>
        <dbReference type="ChEBI" id="CHEBI:57453"/>
        <dbReference type="ChEBI" id="CHEBI:58467"/>
        <dbReference type="ChEBI" id="CHEBI:58475"/>
        <dbReference type="ChEBI" id="CHEBI:195366"/>
        <dbReference type="EC" id="2.1.2.3"/>
    </reaction>
</comment>
<evidence type="ECO:0000313" key="13">
    <source>
        <dbReference type="Proteomes" id="UP000236642"/>
    </source>
</evidence>
<evidence type="ECO:0000256" key="4">
    <source>
        <dbReference type="ARBA" id="ARBA00022679"/>
    </source>
</evidence>
<organism evidence="12 13">
    <name type="scientific">Candidatus Thermoflexus japonica</name>
    <dbReference type="NCBI Taxonomy" id="2035417"/>
    <lineage>
        <taxon>Bacteria</taxon>
        <taxon>Bacillati</taxon>
        <taxon>Chloroflexota</taxon>
        <taxon>Thermoflexia</taxon>
        <taxon>Thermoflexales</taxon>
        <taxon>Thermoflexaceae</taxon>
        <taxon>Thermoflexus</taxon>
    </lineage>
</organism>
<gene>
    <name evidence="10 12" type="primary">purH</name>
    <name evidence="12" type="ORF">HRbin22_02217</name>
</gene>
<evidence type="ECO:0000256" key="5">
    <source>
        <dbReference type="ARBA" id="ARBA00022755"/>
    </source>
</evidence>
<keyword evidence="5 10" id="KW-0658">Purine biosynthesis</keyword>
<dbReference type="SUPFAM" id="SSF53927">
    <property type="entry name" value="Cytidine deaminase-like"/>
    <property type="match status" value="1"/>
</dbReference>
<dbReference type="GO" id="GO:0004643">
    <property type="term" value="F:phosphoribosylaminoimidazolecarboxamide formyltransferase activity"/>
    <property type="evidence" value="ECO:0007669"/>
    <property type="project" value="UniProtKB-UniRule"/>
</dbReference>
<dbReference type="EC" id="3.5.4.10" evidence="10"/>
<dbReference type="InterPro" id="IPR011607">
    <property type="entry name" value="MGS-like_dom"/>
</dbReference>
<comment type="pathway">
    <text evidence="2 10">Purine metabolism; IMP biosynthesis via de novo pathway; 5-formamido-1-(5-phospho-D-ribosyl)imidazole-4-carboxamide from 5-amino-1-(5-phospho-D-ribosyl)imidazole-4-carboxamide (10-formyl THF route): step 1/1.</text>
</comment>
<dbReference type="PROSITE" id="PS51855">
    <property type="entry name" value="MGS"/>
    <property type="match status" value="1"/>
</dbReference>
<evidence type="ECO:0000256" key="3">
    <source>
        <dbReference type="ARBA" id="ARBA00007667"/>
    </source>
</evidence>
<evidence type="ECO:0000256" key="2">
    <source>
        <dbReference type="ARBA" id="ARBA00004954"/>
    </source>
</evidence>
<evidence type="ECO:0000256" key="10">
    <source>
        <dbReference type="HAMAP-Rule" id="MF_00139"/>
    </source>
</evidence>
<name>A0A2H5Y923_9CHLR</name>
<keyword evidence="7 10" id="KW-0511">Multifunctional enzyme</keyword>
<dbReference type="HAMAP" id="MF_00139">
    <property type="entry name" value="PurH"/>
    <property type="match status" value="1"/>
</dbReference>
<dbReference type="FunFam" id="3.40.50.1380:FF:000001">
    <property type="entry name" value="Bifunctional purine biosynthesis protein PurH"/>
    <property type="match status" value="1"/>
</dbReference>
<dbReference type="InterPro" id="IPR024051">
    <property type="entry name" value="AICAR_Tfase_dup_dom_sf"/>
</dbReference>
<comment type="domain">
    <text evidence="10">The IMP cyclohydrolase activity resides in the N-terminal region.</text>
</comment>
<evidence type="ECO:0000256" key="8">
    <source>
        <dbReference type="ARBA" id="ARBA00050488"/>
    </source>
</evidence>
<comment type="pathway">
    <text evidence="1 10">Purine metabolism; IMP biosynthesis via de novo pathway; IMP from 5-formamido-1-(5-phospho-D-ribosyl)imidazole-4-carboxamide: step 1/1.</text>
</comment>
<dbReference type="NCBIfam" id="NF002049">
    <property type="entry name" value="PRK00881.1"/>
    <property type="match status" value="1"/>
</dbReference>
<reference evidence="13" key="1">
    <citation type="submission" date="2017-09" db="EMBL/GenBank/DDBJ databases">
        <title>Metaegenomics of thermophilic ammonia-oxidizing enrichment culture.</title>
        <authorList>
            <person name="Kato S."/>
            <person name="Suzuki K."/>
        </authorList>
    </citation>
    <scope>NUCLEOTIDE SEQUENCE [LARGE SCALE GENOMIC DNA]</scope>
</reference>
<dbReference type="Gene3D" id="3.40.50.1380">
    <property type="entry name" value="Methylglyoxal synthase-like domain"/>
    <property type="match status" value="1"/>
</dbReference>
<dbReference type="PANTHER" id="PTHR11692">
    <property type="entry name" value="BIFUNCTIONAL PURINE BIOSYNTHESIS PROTEIN PURH"/>
    <property type="match status" value="1"/>
</dbReference>
<dbReference type="SMART" id="SM00798">
    <property type="entry name" value="AICARFT_IMPCHas"/>
    <property type="match status" value="1"/>
</dbReference>
<comment type="catalytic activity">
    <reaction evidence="9 10">
        <text>IMP + H2O = 5-formamido-1-(5-phospho-D-ribosyl)imidazole-4-carboxamide</text>
        <dbReference type="Rhea" id="RHEA:18445"/>
        <dbReference type="ChEBI" id="CHEBI:15377"/>
        <dbReference type="ChEBI" id="CHEBI:58053"/>
        <dbReference type="ChEBI" id="CHEBI:58467"/>
        <dbReference type="EC" id="3.5.4.10"/>
    </reaction>
</comment>
<comment type="caution">
    <text evidence="12">The sequence shown here is derived from an EMBL/GenBank/DDBJ whole genome shotgun (WGS) entry which is preliminary data.</text>
</comment>
<accession>A0A2H5Y923</accession>
<dbReference type="SUPFAM" id="SSF52335">
    <property type="entry name" value="Methylglyoxal synthase-like"/>
    <property type="match status" value="1"/>
</dbReference>
<dbReference type="UniPathway" id="UPA00074">
    <property type="reaction ID" value="UER00133"/>
</dbReference>
<keyword evidence="6 10" id="KW-0378">Hydrolase</keyword>
<evidence type="ECO:0000313" key="12">
    <source>
        <dbReference type="EMBL" id="GBD09955.1"/>
    </source>
</evidence>
<evidence type="ECO:0000256" key="1">
    <source>
        <dbReference type="ARBA" id="ARBA00004844"/>
    </source>
</evidence>
<dbReference type="InterPro" id="IPR016193">
    <property type="entry name" value="Cytidine_deaminase-like"/>
</dbReference>
<evidence type="ECO:0000256" key="6">
    <source>
        <dbReference type="ARBA" id="ARBA00022801"/>
    </source>
</evidence>
<keyword evidence="4 10" id="KW-0808">Transferase</keyword>
<dbReference type="GO" id="GO:0006189">
    <property type="term" value="P:'de novo' IMP biosynthetic process"/>
    <property type="evidence" value="ECO:0007669"/>
    <property type="project" value="UniProtKB-UniRule"/>
</dbReference>
<dbReference type="GO" id="GO:0005829">
    <property type="term" value="C:cytosol"/>
    <property type="evidence" value="ECO:0007669"/>
    <property type="project" value="TreeGrafter"/>
</dbReference>
<feature type="domain" description="MGS-like" evidence="11">
    <location>
        <begin position="1"/>
        <end position="143"/>
    </location>
</feature>
<dbReference type="SMART" id="SM00851">
    <property type="entry name" value="MGS"/>
    <property type="match status" value="1"/>
</dbReference>
<protein>
    <recommendedName>
        <fullName evidence="10">Bifunctional purine biosynthesis protein PurH</fullName>
    </recommendedName>
    <domain>
        <recommendedName>
            <fullName evidence="10">Phosphoribosylaminoimidazolecarboxamide formyltransferase</fullName>
            <ecNumber evidence="10">2.1.2.3</ecNumber>
        </recommendedName>
        <alternativeName>
            <fullName evidence="10">AICAR transformylase</fullName>
        </alternativeName>
    </domain>
    <domain>
        <recommendedName>
            <fullName evidence="10">IMP cyclohydrolase</fullName>
            <ecNumber evidence="10">3.5.4.10</ecNumber>
        </recommendedName>
        <alternativeName>
            <fullName evidence="10">ATIC</fullName>
        </alternativeName>
        <alternativeName>
            <fullName evidence="10">IMP synthase</fullName>
        </alternativeName>
        <alternativeName>
            <fullName evidence="10">Inosinicase</fullName>
        </alternativeName>
    </domain>
</protein>
<comment type="similarity">
    <text evidence="3 10">Belongs to the PurH family.</text>
</comment>
<dbReference type="FunFam" id="3.40.140.20:FF:000001">
    <property type="entry name" value="Bifunctional purine biosynthesis protein PurH"/>
    <property type="match status" value="1"/>
</dbReference>
<dbReference type="Pfam" id="PF02142">
    <property type="entry name" value="MGS"/>
    <property type="match status" value="1"/>
</dbReference>
<dbReference type="PIRSF" id="PIRSF000414">
    <property type="entry name" value="AICARFT_IMPCHas"/>
    <property type="match status" value="1"/>
</dbReference>